<accession>A0A5K1VJF7</accession>
<dbReference type="VEuPathDB" id="AmoebaDB:EHI5A_123490"/>
<dbReference type="OMA" id="IFPMNDL"/>
<comment type="caution">
    <text evidence="1">The sequence shown here is derived from an EMBL/GenBank/DDBJ whole genome shotgun (WGS) entry which is preliminary data.</text>
</comment>
<sequence>METIRCIDKDRYKRNRNYQSALMAFYIGLMNKHGSIEVMKQAGRTLVALPFLQVVRIQLSEEDTVDYHEIIERRIKEIVSFEVSMNVPLKVALVRAKKNRIIESLNLMQDLLVEYGYYFKEKNTTKKISKVGIDMSQTIFYHQKVFGSKDILRIGEKICKLVLQKIDTKYSVILPMNDLSIQSIFCE</sequence>
<dbReference type="VEuPathDB" id="AmoebaDB:EHI7A_085760"/>
<evidence type="ECO:0000313" key="1">
    <source>
        <dbReference type="EMBL" id="GAT96306.1"/>
    </source>
</evidence>
<dbReference type="Proteomes" id="UP000078387">
    <property type="component" value="Unassembled WGS sequence"/>
</dbReference>
<gene>
    <name evidence="1" type="ORF">CL6EHI_031210</name>
</gene>
<dbReference type="VEuPathDB" id="AmoebaDB:KM1_154660"/>
<dbReference type="AlphaFoldDB" id="A0A5K1VJF7"/>
<dbReference type="VEuPathDB" id="AmoebaDB:EHI8A_145910"/>
<protein>
    <submittedName>
        <fullName evidence="1">Uncharacterized protein</fullName>
    </submittedName>
</protein>
<name>A0A5K1VJF7_ENTHI</name>
<proteinExistence type="predicted"/>
<evidence type="ECO:0000313" key="2">
    <source>
        <dbReference type="Proteomes" id="UP000078387"/>
    </source>
</evidence>
<organism evidence="1 2">
    <name type="scientific">Entamoeba histolytica</name>
    <dbReference type="NCBI Taxonomy" id="5759"/>
    <lineage>
        <taxon>Eukaryota</taxon>
        <taxon>Amoebozoa</taxon>
        <taxon>Evosea</taxon>
        <taxon>Archamoebae</taxon>
        <taxon>Mastigamoebida</taxon>
        <taxon>Entamoebidae</taxon>
        <taxon>Entamoeba</taxon>
    </lineage>
</organism>
<dbReference type="VEuPathDB" id="AmoebaDB:EHI_031210"/>
<dbReference type="EMBL" id="BDEQ01000001">
    <property type="protein sequence ID" value="GAT96306.1"/>
    <property type="molecule type" value="Genomic_DNA"/>
</dbReference>
<reference evidence="1 2" key="1">
    <citation type="submission" date="2016-05" db="EMBL/GenBank/DDBJ databases">
        <title>First whole genome sequencing of Entamoeba histolytica HM1:IMSS-clone-6.</title>
        <authorList>
            <person name="Mukherjee Avik.K."/>
            <person name="Izumyama S."/>
            <person name="Nakada-Tsukui K."/>
            <person name="Nozaki T."/>
        </authorList>
    </citation>
    <scope>NUCLEOTIDE SEQUENCE [LARGE SCALE GENOMIC DNA]</scope>
    <source>
        <strain evidence="1 2">HM1:IMSS clone 6</strain>
    </source>
</reference>